<dbReference type="GO" id="GO:0016197">
    <property type="term" value="P:endosomal transport"/>
    <property type="evidence" value="ECO:0007669"/>
    <property type="project" value="TreeGrafter"/>
</dbReference>
<dbReference type="Proteomes" id="UP000198211">
    <property type="component" value="Unassembled WGS sequence"/>
</dbReference>
<dbReference type="GO" id="GO:0005770">
    <property type="term" value="C:late endosome"/>
    <property type="evidence" value="ECO:0007669"/>
    <property type="project" value="TreeGrafter"/>
</dbReference>
<proteinExistence type="inferred from homology"/>
<keyword evidence="6" id="KW-1185">Reference proteome</keyword>
<feature type="domain" description="CLEC16A/TT9 C-terminal" evidence="4">
    <location>
        <begin position="289"/>
        <end position="373"/>
    </location>
</feature>
<evidence type="ECO:0000259" key="4">
    <source>
        <dbReference type="Pfam" id="PF19439"/>
    </source>
</evidence>
<comment type="caution">
    <text evidence="5">The sequence shown here is derived from an EMBL/GenBank/DDBJ whole genome shotgun (WGS) entry which is preliminary data.</text>
</comment>
<dbReference type="PANTHER" id="PTHR21481">
    <property type="entry name" value="PROTEIN CLEC16A"/>
    <property type="match status" value="1"/>
</dbReference>
<dbReference type="InterPro" id="IPR045820">
    <property type="entry name" value="CLEC16A/TT9_C"/>
</dbReference>
<reference evidence="6" key="1">
    <citation type="submission" date="2017-03" db="EMBL/GenBank/DDBJ databases">
        <title>Phytopthora megakarya and P. palmivora, two closely related causual agents of cacao black pod achieved similar genome size and gene model numbers by different mechanisms.</title>
        <authorList>
            <person name="Ali S."/>
            <person name="Shao J."/>
            <person name="Larry D.J."/>
            <person name="Kronmiller B."/>
            <person name="Shen D."/>
            <person name="Strem M.D."/>
            <person name="Melnick R.L."/>
            <person name="Guiltinan M.J."/>
            <person name="Tyler B.M."/>
            <person name="Meinhardt L.W."/>
            <person name="Bailey B.A."/>
        </authorList>
    </citation>
    <scope>NUCLEOTIDE SEQUENCE [LARGE SCALE GENOMIC DNA]</scope>
    <source>
        <strain evidence="6">zdho120</strain>
    </source>
</reference>
<evidence type="ECO:0000256" key="1">
    <source>
        <dbReference type="ARBA" id="ARBA00006441"/>
    </source>
</evidence>
<dbReference type="InterPro" id="IPR039272">
    <property type="entry name" value="CLEC16A/TT9"/>
</dbReference>
<evidence type="ECO:0000256" key="2">
    <source>
        <dbReference type="ARBA" id="ARBA00023006"/>
    </source>
</evidence>
<organism evidence="5 6">
    <name type="scientific">Phytophthora megakarya</name>
    <dbReference type="NCBI Taxonomy" id="4795"/>
    <lineage>
        <taxon>Eukaryota</taxon>
        <taxon>Sar</taxon>
        <taxon>Stramenopiles</taxon>
        <taxon>Oomycota</taxon>
        <taxon>Peronosporomycetes</taxon>
        <taxon>Peronosporales</taxon>
        <taxon>Peronosporaceae</taxon>
        <taxon>Phytophthora</taxon>
    </lineage>
</organism>
<dbReference type="PANTHER" id="PTHR21481:SF0">
    <property type="entry name" value="PROTEIN CLEC16A"/>
    <property type="match status" value="1"/>
</dbReference>
<dbReference type="GO" id="GO:1901096">
    <property type="term" value="P:regulation of autophagosome maturation"/>
    <property type="evidence" value="ECO:0007669"/>
    <property type="project" value="TreeGrafter"/>
</dbReference>
<keyword evidence="2" id="KW-0072">Autophagy</keyword>
<dbReference type="InterPro" id="IPR019155">
    <property type="entry name" value="CLEC16A/TT9_N"/>
</dbReference>
<evidence type="ECO:0000313" key="5">
    <source>
        <dbReference type="EMBL" id="OWY95292.1"/>
    </source>
</evidence>
<sequence>MGNNASSPAAASAPTSSSGRSGFLGAFMSGRRLDFTLSNMRHLHAQLTRFASLPDAEIVELLRVLAEFLIYSDQHRVSVELEDQVIDADDVVADDAGAFFDYFGETSMLALLVELGACQPSVQVQVQLLQTMSILVQNIATRTSLYYILSNNHVNRLLECPFAVDGDDDVRDWYVTLLKALSLRLNEDTVQFFLDTQQGEDFSFPLYTRALTFGRCNETMVKVAVKTLTLNVLKVPDPRVRRFVLQYDDLNYFRDIVEIANDLTLKLQGLLNNWPSAEDRTERTATTEKLEEAVDAYIDHCFYLQDLLDVNVPELCYKIGDLLFSRHIKYLLATSILPDCGPPPQRVSTQLALYLLTRLLGILEHTPLVNTIAFRTLRKIVNTRRLHSELDHDDDIAAPI</sequence>
<name>A0A225UQC8_9STRA</name>
<evidence type="ECO:0000313" key="6">
    <source>
        <dbReference type="Proteomes" id="UP000198211"/>
    </source>
</evidence>
<gene>
    <name evidence="5" type="ORF">PHMEG_00034740</name>
</gene>
<dbReference type="GO" id="GO:0005794">
    <property type="term" value="C:Golgi apparatus"/>
    <property type="evidence" value="ECO:0007669"/>
    <property type="project" value="TreeGrafter"/>
</dbReference>
<evidence type="ECO:0000259" key="3">
    <source>
        <dbReference type="Pfam" id="PF09758"/>
    </source>
</evidence>
<dbReference type="Pfam" id="PF09758">
    <property type="entry name" value="FPL"/>
    <property type="match status" value="1"/>
</dbReference>
<accession>A0A225UQC8</accession>
<dbReference type="GO" id="GO:0007034">
    <property type="term" value="P:vacuolar transport"/>
    <property type="evidence" value="ECO:0007669"/>
    <property type="project" value="TreeGrafter"/>
</dbReference>
<feature type="domain" description="FPL" evidence="3">
    <location>
        <begin position="97"/>
        <end position="233"/>
    </location>
</feature>
<dbReference type="AlphaFoldDB" id="A0A225UQC8"/>
<dbReference type="OrthoDB" id="294052at2759"/>
<dbReference type="Pfam" id="PF19439">
    <property type="entry name" value="CLEC16A_C"/>
    <property type="match status" value="1"/>
</dbReference>
<dbReference type="EMBL" id="NBNE01013127">
    <property type="protein sequence ID" value="OWY95292.1"/>
    <property type="molecule type" value="Genomic_DNA"/>
</dbReference>
<protein>
    <submittedName>
        <fullName evidence="5">Uncharacterized protein</fullName>
    </submittedName>
</protein>
<dbReference type="GO" id="GO:0006914">
    <property type="term" value="P:autophagy"/>
    <property type="evidence" value="ECO:0007669"/>
    <property type="project" value="UniProtKB-KW"/>
</dbReference>
<comment type="similarity">
    <text evidence="1">Belongs to the CLEC16A/gop-1 family.</text>
</comment>